<dbReference type="EMBL" id="CGIG01000001">
    <property type="protein sequence ID" value="CPR19662.1"/>
    <property type="molecule type" value="Genomic_DNA"/>
</dbReference>
<proteinExistence type="predicted"/>
<accession>A0A0G4JZT7</accession>
<sequence>MAFNIIIEIQPAPDEKNSREAIHLLLHGARKLMPAIV</sequence>
<dbReference type="AlphaFoldDB" id="A0A0G4JZT7"/>
<keyword evidence="2" id="KW-1185">Reference proteome</keyword>
<reference evidence="2" key="1">
    <citation type="submission" date="2015-01" db="EMBL/GenBank/DDBJ databases">
        <authorList>
            <person name="Paterson Steve"/>
        </authorList>
    </citation>
    <scope>NUCLEOTIDE SEQUENCE [LARGE SCALE GENOMIC DNA]</scope>
    <source>
        <strain evidence="2">OBR1</strain>
    </source>
</reference>
<dbReference type="Proteomes" id="UP000044377">
    <property type="component" value="Unassembled WGS sequence"/>
</dbReference>
<protein>
    <submittedName>
        <fullName evidence="1">Uncharacterized protein</fullName>
    </submittedName>
</protein>
<name>A0A0G4JZT7_9GAMM</name>
<organism evidence="1 2">
    <name type="scientific">Brenneria goodwinii</name>
    <dbReference type="NCBI Taxonomy" id="1109412"/>
    <lineage>
        <taxon>Bacteria</taxon>
        <taxon>Pseudomonadati</taxon>
        <taxon>Pseudomonadota</taxon>
        <taxon>Gammaproteobacteria</taxon>
        <taxon>Enterobacterales</taxon>
        <taxon>Pectobacteriaceae</taxon>
        <taxon>Brenneria</taxon>
    </lineage>
</organism>
<evidence type="ECO:0000313" key="1">
    <source>
        <dbReference type="EMBL" id="CPR19662.1"/>
    </source>
</evidence>
<gene>
    <name evidence="1" type="ORF">BN1221_03887</name>
</gene>
<evidence type="ECO:0000313" key="2">
    <source>
        <dbReference type="Proteomes" id="UP000044377"/>
    </source>
</evidence>